<dbReference type="GO" id="GO:0004740">
    <property type="term" value="F:pyruvate dehydrogenase (acetyl-transferring) kinase activity"/>
    <property type="evidence" value="ECO:0007669"/>
    <property type="project" value="TreeGrafter"/>
</dbReference>
<comment type="caution">
    <text evidence="3">The sequence shown here is derived from an EMBL/GenBank/DDBJ whole genome shotgun (WGS) entry which is preliminary data.</text>
</comment>
<keyword evidence="1" id="KW-0547">Nucleotide-binding</keyword>
<dbReference type="PANTHER" id="PTHR11947:SF3">
    <property type="entry name" value="[PYRUVATE DEHYDROGENASE (ACETYL-TRANSFERRING)] KINASE, MITOCHONDRIAL"/>
    <property type="match status" value="1"/>
</dbReference>
<evidence type="ECO:0000256" key="2">
    <source>
        <dbReference type="SAM" id="MobiDB-lite"/>
    </source>
</evidence>
<dbReference type="GO" id="GO:0010906">
    <property type="term" value="P:regulation of glucose metabolic process"/>
    <property type="evidence" value="ECO:0007669"/>
    <property type="project" value="TreeGrafter"/>
</dbReference>
<reference evidence="3" key="1">
    <citation type="submission" date="2018-11" db="EMBL/GenBank/DDBJ databases">
        <authorList>
            <consortium name="Pathogen Informatics"/>
        </authorList>
    </citation>
    <scope>NUCLEOTIDE SEQUENCE</scope>
</reference>
<dbReference type="GO" id="GO:0005524">
    <property type="term" value="F:ATP binding"/>
    <property type="evidence" value="ECO:0007669"/>
    <property type="project" value="UniProtKB-UniRule"/>
</dbReference>
<accession>A0A3S5A339</accession>
<protein>
    <recommendedName>
        <fullName evidence="1">Protein-serine/threonine kinase</fullName>
        <ecNumber evidence="1">2.7.11.-</ecNumber>
    </recommendedName>
</protein>
<sequence>MPRFVAEQAFKYTFSTANHLTPSLVDLVSSNSSESSGLVSSNSSESSGLVSELSSSSPWSLSSPSLSSNSSAVSSQQTLAPTDRQQQPLPRPIDKTPADDLADWSPPPSGTTKAPILAGYGHGLPLSRLFARYLNGELSLLVLEGVGCQAYIYLKRKPEEAYELLPIFNRTAKKFYQDKVVPGTDWISRSPTDSE</sequence>
<keyword evidence="4" id="KW-1185">Reference proteome</keyword>
<dbReference type="InterPro" id="IPR039028">
    <property type="entry name" value="BCKD/PDK"/>
</dbReference>
<comment type="subcellular location">
    <subcellularLocation>
        <location evidence="1">Mitochondrion matrix</location>
    </subcellularLocation>
</comment>
<feature type="compositionally biased region" description="Polar residues" evidence="2">
    <location>
        <begin position="76"/>
        <end position="88"/>
    </location>
</feature>
<dbReference type="GO" id="GO:0005759">
    <property type="term" value="C:mitochondrial matrix"/>
    <property type="evidence" value="ECO:0007669"/>
    <property type="project" value="UniProtKB-SubCell"/>
</dbReference>
<name>A0A3S5A339_9PLAT</name>
<dbReference type="EMBL" id="CAAALY010009537">
    <property type="protein sequence ID" value="VEL10631.1"/>
    <property type="molecule type" value="Genomic_DNA"/>
</dbReference>
<keyword evidence="1" id="KW-0067">ATP-binding</keyword>
<dbReference type="AlphaFoldDB" id="A0A3S5A339"/>
<evidence type="ECO:0000313" key="4">
    <source>
        <dbReference type="Proteomes" id="UP000784294"/>
    </source>
</evidence>
<evidence type="ECO:0000313" key="3">
    <source>
        <dbReference type="EMBL" id="VEL10631.1"/>
    </source>
</evidence>
<dbReference type="OrthoDB" id="241648at2759"/>
<feature type="region of interest" description="Disordered" evidence="2">
    <location>
        <begin position="27"/>
        <end position="113"/>
    </location>
</feature>
<feature type="compositionally biased region" description="Low complexity" evidence="2">
    <location>
        <begin position="27"/>
        <end position="75"/>
    </location>
</feature>
<keyword evidence="1" id="KW-0496">Mitochondrion</keyword>
<gene>
    <name evidence="3" type="ORF">PXEA_LOCUS4071</name>
</gene>
<organism evidence="3 4">
    <name type="scientific">Protopolystoma xenopodis</name>
    <dbReference type="NCBI Taxonomy" id="117903"/>
    <lineage>
        <taxon>Eukaryota</taxon>
        <taxon>Metazoa</taxon>
        <taxon>Spiralia</taxon>
        <taxon>Lophotrochozoa</taxon>
        <taxon>Platyhelminthes</taxon>
        <taxon>Monogenea</taxon>
        <taxon>Polyopisthocotylea</taxon>
        <taxon>Polystomatidea</taxon>
        <taxon>Polystomatidae</taxon>
        <taxon>Protopolystoma</taxon>
    </lineage>
</organism>
<dbReference type="EC" id="2.7.11.-" evidence="1"/>
<evidence type="ECO:0000256" key="1">
    <source>
        <dbReference type="RuleBase" id="RU366032"/>
    </source>
</evidence>
<dbReference type="SUPFAM" id="SSF55874">
    <property type="entry name" value="ATPase domain of HSP90 chaperone/DNA topoisomerase II/histidine kinase"/>
    <property type="match status" value="1"/>
</dbReference>
<keyword evidence="1" id="KW-0808">Transferase</keyword>
<keyword evidence="1" id="KW-0418">Kinase</keyword>
<proteinExistence type="inferred from homology"/>
<comment type="similarity">
    <text evidence="1">Belongs to the PDK/BCKDK protein kinase family.</text>
</comment>
<dbReference type="Proteomes" id="UP000784294">
    <property type="component" value="Unassembled WGS sequence"/>
</dbReference>
<dbReference type="PANTHER" id="PTHR11947">
    <property type="entry name" value="PYRUVATE DEHYDROGENASE KINASE"/>
    <property type="match status" value="1"/>
</dbReference>
<dbReference type="Gene3D" id="3.30.565.10">
    <property type="entry name" value="Histidine kinase-like ATPase, C-terminal domain"/>
    <property type="match status" value="1"/>
</dbReference>
<dbReference type="InterPro" id="IPR036890">
    <property type="entry name" value="HATPase_C_sf"/>
</dbReference>